<dbReference type="OMA" id="EDNIPFE"/>
<protein>
    <submittedName>
        <fullName evidence="1">Genomic scaffold, ProqFM164S02</fullName>
    </submittedName>
</protein>
<gene>
    <name evidence="1" type="ORF">PROQFM164_S02g003376</name>
</gene>
<dbReference type="AlphaFoldDB" id="W6QGA9"/>
<dbReference type="OrthoDB" id="2520703at2759"/>
<dbReference type="Proteomes" id="UP000030686">
    <property type="component" value="Unassembled WGS sequence"/>
</dbReference>
<accession>W6QGA9</accession>
<evidence type="ECO:0000313" key="1">
    <source>
        <dbReference type="EMBL" id="CDM33224.1"/>
    </source>
</evidence>
<evidence type="ECO:0000313" key="2">
    <source>
        <dbReference type="Proteomes" id="UP000030686"/>
    </source>
</evidence>
<sequence>MDRLPNELLLAIGKHAQEDGCAQSTLHSLSLTCRRFHDLFSPLMYSYISSDNFTESFIGLIMRMWRQPELARQVHRLDLCWSQCDQHDPLEMNDEMQSFIKHALEDIFTTEEQEQKELWTEHLHGEEGICGEAWLGLFLVRLTNLRILEFQHEHSDLVSEILLKAAKRQQPFHHEPPFPHLKEVRACVAWGVSWIDSGFVEPFFYFPQVRKIYGTAIGEKKDEDMDLKSYQDVCPVQDITVEEGYWCRGMLDWLAVCTHLEHISIRVEIQADEYDLDEEKQFDASKFRLALLPFTTTLKTLRIGYGDAYKDQVVAEKDVVENPFGSFKDFNVLETLKVRHDHLMKSPDNSILNWDMKPLTEILPHCLVNLEITDIMFDYHLELSSQLLKLLRAVNFSVNLRKLKLGIFLADGEELGDVFDDLKLECQVANVCLKIEIA</sequence>
<reference evidence="1" key="1">
    <citation type="journal article" date="2014" name="Nat. Commun.">
        <title>Multiple recent horizontal transfers of a large genomic region in cheese making fungi.</title>
        <authorList>
            <person name="Cheeseman K."/>
            <person name="Ropars J."/>
            <person name="Renault P."/>
            <person name="Dupont J."/>
            <person name="Gouzy J."/>
            <person name="Branca A."/>
            <person name="Abraham A.L."/>
            <person name="Ceppi M."/>
            <person name="Conseiller E."/>
            <person name="Debuchy R."/>
            <person name="Malagnac F."/>
            <person name="Goarin A."/>
            <person name="Silar P."/>
            <person name="Lacoste S."/>
            <person name="Sallet E."/>
            <person name="Bensimon A."/>
            <person name="Giraud T."/>
            <person name="Brygoo Y."/>
        </authorList>
    </citation>
    <scope>NUCLEOTIDE SEQUENCE [LARGE SCALE GENOMIC DNA]</scope>
    <source>
        <strain evidence="1">FM164</strain>
    </source>
</reference>
<keyword evidence="2" id="KW-1185">Reference proteome</keyword>
<dbReference type="EMBL" id="HG792016">
    <property type="protein sequence ID" value="CDM33224.1"/>
    <property type="molecule type" value="Genomic_DNA"/>
</dbReference>
<proteinExistence type="predicted"/>
<name>W6QGA9_PENRF</name>
<organism evidence="1 2">
    <name type="scientific">Penicillium roqueforti (strain FM164)</name>
    <dbReference type="NCBI Taxonomy" id="1365484"/>
    <lineage>
        <taxon>Eukaryota</taxon>
        <taxon>Fungi</taxon>
        <taxon>Dikarya</taxon>
        <taxon>Ascomycota</taxon>
        <taxon>Pezizomycotina</taxon>
        <taxon>Eurotiomycetes</taxon>
        <taxon>Eurotiomycetidae</taxon>
        <taxon>Eurotiales</taxon>
        <taxon>Aspergillaceae</taxon>
        <taxon>Penicillium</taxon>
    </lineage>
</organism>